<dbReference type="RefSeq" id="WP_204448351.1">
    <property type="nucleotide sequence ID" value="NZ_JACJKY010000035.1"/>
</dbReference>
<keyword evidence="1" id="KW-1133">Transmembrane helix</keyword>
<name>A0A938X9H1_9FIRM</name>
<feature type="transmembrane region" description="Helical" evidence="1">
    <location>
        <begin position="51"/>
        <end position="73"/>
    </location>
</feature>
<protein>
    <submittedName>
        <fullName evidence="2">Uncharacterized protein</fullName>
    </submittedName>
</protein>
<comment type="caution">
    <text evidence="2">The sequence shown here is derived from an EMBL/GenBank/DDBJ whole genome shotgun (WGS) entry which is preliminary data.</text>
</comment>
<keyword evidence="1" id="KW-0472">Membrane</keyword>
<organism evidence="2 3">
    <name type="scientific">Merdimmobilis hominis</name>
    <dbReference type="NCBI Taxonomy" id="2897707"/>
    <lineage>
        <taxon>Bacteria</taxon>
        <taxon>Bacillati</taxon>
        <taxon>Bacillota</taxon>
        <taxon>Clostridia</taxon>
        <taxon>Eubacteriales</taxon>
        <taxon>Oscillospiraceae</taxon>
        <taxon>Merdimmobilis</taxon>
    </lineage>
</organism>
<feature type="transmembrane region" description="Helical" evidence="1">
    <location>
        <begin position="151"/>
        <end position="174"/>
    </location>
</feature>
<dbReference type="EMBL" id="JACJKY010000035">
    <property type="protein sequence ID" value="MBM6921959.1"/>
    <property type="molecule type" value="Genomic_DNA"/>
</dbReference>
<gene>
    <name evidence="2" type="ORF">H6A12_12500</name>
</gene>
<reference evidence="2" key="1">
    <citation type="submission" date="2020-08" db="EMBL/GenBank/DDBJ databases">
        <authorList>
            <person name="Cejkova D."/>
            <person name="Kubasova T."/>
            <person name="Jahodarova E."/>
            <person name="Rychlik I."/>
        </authorList>
    </citation>
    <scope>NUCLEOTIDE SEQUENCE</scope>
    <source>
        <strain evidence="2">An559</strain>
    </source>
</reference>
<dbReference type="AlphaFoldDB" id="A0A938X9H1"/>
<keyword evidence="3" id="KW-1185">Reference proteome</keyword>
<feature type="transmembrane region" description="Helical" evidence="1">
    <location>
        <begin position="231"/>
        <end position="252"/>
    </location>
</feature>
<reference evidence="2" key="2">
    <citation type="journal article" date="2021" name="Sci. Rep.">
        <title>The distribution of antibiotic resistance genes in chicken gut microbiota commensals.</title>
        <authorList>
            <person name="Juricova H."/>
            <person name="Matiasovicova J."/>
            <person name="Kubasova T."/>
            <person name="Cejkova D."/>
            <person name="Rychlik I."/>
        </authorList>
    </citation>
    <scope>NUCLEOTIDE SEQUENCE</scope>
    <source>
        <strain evidence="2">An559</strain>
    </source>
</reference>
<feature type="transmembrane region" description="Helical" evidence="1">
    <location>
        <begin position="103"/>
        <end position="125"/>
    </location>
</feature>
<dbReference type="Proteomes" id="UP000774750">
    <property type="component" value="Unassembled WGS sequence"/>
</dbReference>
<dbReference type="PROSITE" id="PS51257">
    <property type="entry name" value="PROKAR_LIPOPROTEIN"/>
    <property type="match status" value="1"/>
</dbReference>
<feature type="transmembrane region" description="Helical" evidence="1">
    <location>
        <begin position="186"/>
        <end position="211"/>
    </location>
</feature>
<keyword evidence="1" id="KW-0812">Transmembrane</keyword>
<accession>A0A938X9H1</accession>
<evidence type="ECO:0000256" key="1">
    <source>
        <dbReference type="SAM" id="Phobius"/>
    </source>
</evidence>
<sequence>MKLFNNLFAYHFKCTARIFLPLVFGVLLLAGCTKGMESLSKPLPFLTAPYTFLLIISAFCTVGMFLCIILLSIRHFFRNTTSAHGYFLFMLPVKPSMHLLSHLFTYVIWLIVAGAAAVGCVFLLIPNNAYAQLGTILDQVFAVLQINENRIIVVLIAMMLLSAAAFMCTVYAAVSIGQLAKENRALASFGAYMGIYVIEQLLSTLLMIILFACFDLDLFISNPVLSGEMLFGFLAGASILYILIGTTSFLVANRLFSKHLNLI</sequence>
<proteinExistence type="predicted"/>
<evidence type="ECO:0000313" key="3">
    <source>
        <dbReference type="Proteomes" id="UP000774750"/>
    </source>
</evidence>
<evidence type="ECO:0000313" key="2">
    <source>
        <dbReference type="EMBL" id="MBM6921959.1"/>
    </source>
</evidence>